<evidence type="ECO:0000313" key="1">
    <source>
        <dbReference type="EMBL" id="EMF80114.1"/>
    </source>
</evidence>
<sequence>MALYQLELTGPPLKEVLKFKWYDKKPNQRKEILPFPS</sequence>
<proteinExistence type="predicted"/>
<dbReference type="Proteomes" id="UP000011770">
    <property type="component" value="Unassembled WGS sequence"/>
</dbReference>
<accession>M3G2H3</accession>
<comment type="caution">
    <text evidence="1">The sequence shown here is derived from an EMBL/GenBank/DDBJ whole genome shotgun (WGS) entry which is preliminary data.</text>
</comment>
<reference evidence="1 2" key="1">
    <citation type="submission" date="2013-01" db="EMBL/GenBank/DDBJ databases">
        <authorList>
            <person name="Harkins D.M."/>
            <person name="Durkin A.S."/>
            <person name="Brinkac L.M."/>
            <person name="Haft D.H."/>
            <person name="Selengut J.D."/>
            <person name="Sanka R."/>
            <person name="DePew J."/>
            <person name="Purushe J."/>
            <person name="Tulsiani S.M."/>
            <person name="Graham G.C."/>
            <person name="Burns M.-A."/>
            <person name="Dohnt M.F."/>
            <person name="Smythe L.D."/>
            <person name="McKay D.B."/>
            <person name="Craig S.B."/>
            <person name="Vinetz J.M."/>
            <person name="Sutton G.G."/>
            <person name="Nierman W.C."/>
            <person name="Fouts D.E."/>
        </authorList>
    </citation>
    <scope>NUCLEOTIDE SEQUENCE [LARGE SCALE GENOMIC DNA]</scope>
    <source>
        <strain evidence="1 2">LT2116</strain>
    </source>
</reference>
<protein>
    <submittedName>
        <fullName evidence="1">Transcription antitermination protein NusB domain protein</fullName>
    </submittedName>
</protein>
<name>M3G2H3_9LEPT</name>
<gene>
    <name evidence="1" type="ORF">LEP1GSC188_2596</name>
</gene>
<evidence type="ECO:0000313" key="2">
    <source>
        <dbReference type="Proteomes" id="UP000011770"/>
    </source>
</evidence>
<organism evidence="1 2">
    <name type="scientific">Leptospira weilii serovar Topaz str. LT2116</name>
    <dbReference type="NCBI Taxonomy" id="1088540"/>
    <lineage>
        <taxon>Bacteria</taxon>
        <taxon>Pseudomonadati</taxon>
        <taxon>Spirochaetota</taxon>
        <taxon>Spirochaetia</taxon>
        <taxon>Leptospirales</taxon>
        <taxon>Leptospiraceae</taxon>
        <taxon>Leptospira</taxon>
    </lineage>
</organism>
<dbReference type="AlphaFoldDB" id="M3G2H3"/>
<dbReference type="EMBL" id="AHOR02000061">
    <property type="protein sequence ID" value="EMF80114.1"/>
    <property type="molecule type" value="Genomic_DNA"/>
</dbReference>